<dbReference type="EMBL" id="CAQQ02175492">
    <property type="status" value="NOT_ANNOTATED_CDS"/>
    <property type="molecule type" value="Genomic_DNA"/>
</dbReference>
<keyword evidence="4" id="KW-1185">Reference proteome</keyword>
<organism evidence="3 4">
    <name type="scientific">Megaselia scalaris</name>
    <name type="common">Humpbacked fly</name>
    <name type="synonym">Phora scalaris</name>
    <dbReference type="NCBI Taxonomy" id="36166"/>
    <lineage>
        <taxon>Eukaryota</taxon>
        <taxon>Metazoa</taxon>
        <taxon>Ecdysozoa</taxon>
        <taxon>Arthropoda</taxon>
        <taxon>Hexapoda</taxon>
        <taxon>Insecta</taxon>
        <taxon>Pterygota</taxon>
        <taxon>Neoptera</taxon>
        <taxon>Endopterygota</taxon>
        <taxon>Diptera</taxon>
        <taxon>Brachycera</taxon>
        <taxon>Muscomorpha</taxon>
        <taxon>Platypezoidea</taxon>
        <taxon>Phoridae</taxon>
        <taxon>Megaseliini</taxon>
        <taxon>Megaselia</taxon>
    </lineage>
</organism>
<proteinExistence type="inferred from homology"/>
<dbReference type="PANTHER" id="PTHR47966">
    <property type="entry name" value="BETA-SITE APP-CLEAVING ENZYME, ISOFORM A-RELATED"/>
    <property type="match status" value="1"/>
</dbReference>
<dbReference type="InterPro" id="IPR001461">
    <property type="entry name" value="Aspartic_peptidase_A1"/>
</dbReference>
<reference evidence="4" key="1">
    <citation type="submission" date="2013-02" db="EMBL/GenBank/DDBJ databases">
        <authorList>
            <person name="Hughes D."/>
        </authorList>
    </citation>
    <scope>NUCLEOTIDE SEQUENCE</scope>
    <source>
        <strain>Durham</strain>
        <strain evidence="4">NC isolate 2 -- Noor lab</strain>
    </source>
</reference>
<evidence type="ECO:0000313" key="4">
    <source>
        <dbReference type="Proteomes" id="UP000015102"/>
    </source>
</evidence>
<accession>T1GSY4</accession>
<comment type="similarity">
    <text evidence="1">Belongs to the peptidase A1 family.</text>
</comment>
<dbReference type="EMBL" id="CAQQ02175491">
    <property type="status" value="NOT_ANNOTATED_CDS"/>
    <property type="molecule type" value="Genomic_DNA"/>
</dbReference>
<dbReference type="STRING" id="36166.T1GSY4"/>
<evidence type="ECO:0000313" key="3">
    <source>
        <dbReference type="EnsemblMetazoa" id="MESCA006798-PA"/>
    </source>
</evidence>
<dbReference type="Pfam" id="PF00026">
    <property type="entry name" value="Asp"/>
    <property type="match status" value="1"/>
</dbReference>
<dbReference type="Proteomes" id="UP000015102">
    <property type="component" value="Unassembled WGS sequence"/>
</dbReference>
<dbReference type="AlphaFoldDB" id="T1GSY4"/>
<evidence type="ECO:0000256" key="1">
    <source>
        <dbReference type="ARBA" id="ARBA00007447"/>
    </source>
</evidence>
<protein>
    <recommendedName>
        <fullName evidence="2">Peptidase A1 domain-containing protein</fullName>
    </recommendedName>
</protein>
<dbReference type="GO" id="GO:0006508">
    <property type="term" value="P:proteolysis"/>
    <property type="evidence" value="ECO:0007669"/>
    <property type="project" value="InterPro"/>
</dbReference>
<dbReference type="OMA" id="KSICVTV"/>
<evidence type="ECO:0000259" key="2">
    <source>
        <dbReference type="Pfam" id="PF00026"/>
    </source>
</evidence>
<dbReference type="EnsemblMetazoa" id="MESCA006798-RA">
    <property type="protein sequence ID" value="MESCA006798-PA"/>
    <property type="gene ID" value="MESCA006798"/>
</dbReference>
<dbReference type="GO" id="GO:0004190">
    <property type="term" value="F:aspartic-type endopeptidase activity"/>
    <property type="evidence" value="ECO:0007669"/>
    <property type="project" value="InterPro"/>
</dbReference>
<dbReference type="InterPro" id="IPR033121">
    <property type="entry name" value="PEPTIDASE_A1"/>
</dbReference>
<dbReference type="InterPro" id="IPR021109">
    <property type="entry name" value="Peptidase_aspartic_dom_sf"/>
</dbReference>
<reference evidence="3" key="2">
    <citation type="submission" date="2015-06" db="UniProtKB">
        <authorList>
            <consortium name="EnsemblMetazoa"/>
        </authorList>
    </citation>
    <scope>IDENTIFICATION</scope>
</reference>
<dbReference type="GO" id="GO:0005764">
    <property type="term" value="C:lysosome"/>
    <property type="evidence" value="ECO:0007669"/>
    <property type="project" value="TreeGrafter"/>
</dbReference>
<dbReference type="PANTHER" id="PTHR47966:SF51">
    <property type="entry name" value="BETA-SITE APP-CLEAVING ENZYME, ISOFORM A-RELATED"/>
    <property type="match status" value="1"/>
</dbReference>
<dbReference type="SUPFAM" id="SSF50630">
    <property type="entry name" value="Acid proteases"/>
    <property type="match status" value="1"/>
</dbReference>
<dbReference type="HOGENOM" id="CLU_1662807_0_0_1"/>
<sequence length="159" mass="17693">MFNQKLIPNLVFSFYLNRDPYAGGEIIFVGHSQSLLTIQTGFRSYWKYRVLQRRMSSLLTQENSLIAGPPAEATAINKAIAGTPILNGHYMVKCEPISKLPIIKFNIGGKVFELEGKDYILGIAQMGKTICLFGFMGIEIPPQNGPLCKLSLIKLITKI</sequence>
<feature type="domain" description="Peptidase A1" evidence="2">
    <location>
        <begin position="1"/>
        <end position="144"/>
    </location>
</feature>
<dbReference type="Gene3D" id="2.40.70.10">
    <property type="entry name" value="Acid Proteases"/>
    <property type="match status" value="1"/>
</dbReference>
<name>T1GSY4_MEGSC</name>